<name>A0A0G4K0N4_9GAMM</name>
<evidence type="ECO:0000313" key="3">
    <source>
        <dbReference type="Proteomes" id="UP000044377"/>
    </source>
</evidence>
<protein>
    <submittedName>
        <fullName evidence="2">Putative GTP-binding protein YdgA</fullName>
    </submittedName>
</protein>
<dbReference type="Proteomes" id="UP000044377">
    <property type="component" value="Unassembled WGS sequence"/>
</dbReference>
<dbReference type="Pfam" id="PF06097">
    <property type="entry name" value="DUF945"/>
    <property type="match status" value="1"/>
</dbReference>
<dbReference type="STRING" id="1109412.BN1221_04173"/>
<feature type="region of interest" description="Disordered" evidence="1">
    <location>
        <begin position="493"/>
        <end position="516"/>
    </location>
</feature>
<keyword evidence="3" id="KW-1185">Reference proteome</keyword>
<evidence type="ECO:0000256" key="1">
    <source>
        <dbReference type="SAM" id="MobiDB-lite"/>
    </source>
</evidence>
<reference evidence="3" key="1">
    <citation type="submission" date="2015-01" db="EMBL/GenBank/DDBJ databases">
        <authorList>
            <person name="Paterson Steve"/>
        </authorList>
    </citation>
    <scope>NUCLEOTIDE SEQUENCE [LARGE SCALE GENOMIC DNA]</scope>
    <source>
        <strain evidence="3">OBR1</strain>
    </source>
</reference>
<proteinExistence type="predicted"/>
<sequence length="516" mass="55668">MKKSLVAAGVIIALGAIWTGASWYTGKQLALNIDELTDNINTQLKTAYPDAALKVVYRDYQGGIFSSQLAYVLQSDGSDKGQQLLAPGEEIVINETVSHGPFPLAQLKKFNLIPAMASVHGELANTPVVKPLFDLTQNKPFVTAETRVSYSGDTRSDISLLPIEHQGNEQKLSFSGAEIQLDVAHDFRSNKLSGTISNILVEKRNPWGEMEQLALKDLAMDVNNHKGKFDLGIGDGTFSAKSLAFTVEGGEPVALNNFAVQSTVTEDDKNLAGKTAVTLESLTVGDRNLGSGNLNVAFSQFDGEGTKQFAADYQKAIQQFWQTSDDANPLAYQHQVLMVFLQNLPKLLKGNPNITIAPLSWKNSKGESTFTLALDMTDPLQNGANAADPAASDEEKIILQSVKKLDAKLNVPLDMLAELMVQADKQPASDEEREQATNMALQQANMMASIGQMNQITVTKDGAITSSLQYADGQVDFNGNKIPLADFIAPFIGLPDENGDDSLPQSPEAPVTPPAQ</sequence>
<dbReference type="InterPro" id="IPR010352">
    <property type="entry name" value="DUF945"/>
</dbReference>
<dbReference type="RefSeq" id="WP_048638897.1">
    <property type="nucleotide sequence ID" value="NZ_CGIG01000001.1"/>
</dbReference>
<dbReference type="OrthoDB" id="5444681at2"/>
<evidence type="ECO:0000313" key="2">
    <source>
        <dbReference type="EMBL" id="CPR20171.1"/>
    </source>
</evidence>
<dbReference type="AlphaFoldDB" id="A0A0G4K0N4"/>
<dbReference type="EMBL" id="CGIG01000001">
    <property type="protein sequence ID" value="CPR20171.1"/>
    <property type="molecule type" value="Genomic_DNA"/>
</dbReference>
<gene>
    <name evidence="2" type="ORF">BN1221_04173</name>
</gene>
<accession>A0A0G4K0N4</accession>
<organism evidence="2 3">
    <name type="scientific">Brenneria goodwinii</name>
    <dbReference type="NCBI Taxonomy" id="1109412"/>
    <lineage>
        <taxon>Bacteria</taxon>
        <taxon>Pseudomonadati</taxon>
        <taxon>Pseudomonadota</taxon>
        <taxon>Gammaproteobacteria</taxon>
        <taxon>Enterobacterales</taxon>
        <taxon>Pectobacteriaceae</taxon>
        <taxon>Brenneria</taxon>
    </lineage>
</organism>